<dbReference type="AlphaFoldDB" id="A0A7R8YMG1"/>
<keyword evidence="1" id="KW-0732">Signal</keyword>
<protein>
    <submittedName>
        <fullName evidence="2">Uncharacterized protein</fullName>
    </submittedName>
</protein>
<gene>
    <name evidence="2" type="ORF">HERILL_LOCUS1421</name>
</gene>
<accession>A0A7R8YMG1</accession>
<dbReference type="Proteomes" id="UP000594454">
    <property type="component" value="Chromosome 1"/>
</dbReference>
<sequence length="114" mass="13062">MMKSLTIIFFVTVVLALGSGATTVEDRNLLAIETPSFFADQPSPLLKPKESLQKKEYYDFLSTLYRHDKTKANLFVPNSVSSASAGGRKKRTIIFRPLFVYRQQQVKRKKAKRY</sequence>
<reference evidence="2 3" key="1">
    <citation type="submission" date="2020-11" db="EMBL/GenBank/DDBJ databases">
        <authorList>
            <person name="Wallbank WR R."/>
            <person name="Pardo Diaz C."/>
            <person name="Kozak K."/>
            <person name="Martin S."/>
            <person name="Jiggins C."/>
            <person name="Moest M."/>
            <person name="Warren A I."/>
            <person name="Generalovic N T."/>
            <person name="Byers J.R.P. K."/>
            <person name="Montejo-Kovacevich G."/>
            <person name="Yen C E."/>
        </authorList>
    </citation>
    <scope>NUCLEOTIDE SEQUENCE [LARGE SCALE GENOMIC DNA]</scope>
</reference>
<feature type="chain" id="PRO_5031007527" evidence="1">
    <location>
        <begin position="17"/>
        <end position="114"/>
    </location>
</feature>
<evidence type="ECO:0000256" key="1">
    <source>
        <dbReference type="SAM" id="SignalP"/>
    </source>
</evidence>
<organism evidence="2 3">
    <name type="scientific">Hermetia illucens</name>
    <name type="common">Black soldier fly</name>
    <dbReference type="NCBI Taxonomy" id="343691"/>
    <lineage>
        <taxon>Eukaryota</taxon>
        <taxon>Metazoa</taxon>
        <taxon>Ecdysozoa</taxon>
        <taxon>Arthropoda</taxon>
        <taxon>Hexapoda</taxon>
        <taxon>Insecta</taxon>
        <taxon>Pterygota</taxon>
        <taxon>Neoptera</taxon>
        <taxon>Endopterygota</taxon>
        <taxon>Diptera</taxon>
        <taxon>Brachycera</taxon>
        <taxon>Stratiomyomorpha</taxon>
        <taxon>Stratiomyidae</taxon>
        <taxon>Hermetiinae</taxon>
        <taxon>Hermetia</taxon>
    </lineage>
</organism>
<keyword evidence="3" id="KW-1185">Reference proteome</keyword>
<evidence type="ECO:0000313" key="2">
    <source>
        <dbReference type="EMBL" id="CAD7078136.1"/>
    </source>
</evidence>
<name>A0A7R8YMG1_HERIL</name>
<feature type="signal peptide" evidence="1">
    <location>
        <begin position="1"/>
        <end position="16"/>
    </location>
</feature>
<evidence type="ECO:0000313" key="3">
    <source>
        <dbReference type="Proteomes" id="UP000594454"/>
    </source>
</evidence>
<dbReference type="OrthoDB" id="8036094at2759"/>
<dbReference type="EMBL" id="LR899009">
    <property type="protein sequence ID" value="CAD7078136.1"/>
    <property type="molecule type" value="Genomic_DNA"/>
</dbReference>
<proteinExistence type="predicted"/>
<dbReference type="InParanoid" id="A0A7R8YMG1"/>